<evidence type="ECO:0000256" key="2">
    <source>
        <dbReference type="ARBA" id="ARBA00022741"/>
    </source>
</evidence>
<dbReference type="GO" id="GO:0016887">
    <property type="term" value="F:ATP hydrolysis activity"/>
    <property type="evidence" value="ECO:0007669"/>
    <property type="project" value="InterPro"/>
</dbReference>
<dbReference type="SMART" id="SM00382">
    <property type="entry name" value="AAA"/>
    <property type="match status" value="1"/>
</dbReference>
<dbReference type="PANTHER" id="PTHR23073">
    <property type="entry name" value="26S PROTEASOME REGULATORY SUBUNIT"/>
    <property type="match status" value="1"/>
</dbReference>
<dbReference type="InterPro" id="IPR003960">
    <property type="entry name" value="ATPase_AAA_CS"/>
</dbReference>
<dbReference type="PROSITE" id="PS00674">
    <property type="entry name" value="AAA"/>
    <property type="match status" value="1"/>
</dbReference>
<protein>
    <submittedName>
        <fullName evidence="6">ATPase AAA</fullName>
    </submittedName>
</protein>
<evidence type="ECO:0000256" key="4">
    <source>
        <dbReference type="RuleBase" id="RU003651"/>
    </source>
</evidence>
<gene>
    <name evidence="6" type="ORF">LMG27198_42180</name>
</gene>
<accession>A0A9W6LU63</accession>
<evidence type="ECO:0000256" key="3">
    <source>
        <dbReference type="ARBA" id="ARBA00022840"/>
    </source>
</evidence>
<dbReference type="CDD" id="cd19481">
    <property type="entry name" value="RecA-like_protease"/>
    <property type="match status" value="1"/>
</dbReference>
<dbReference type="AlphaFoldDB" id="A0A9W6LU63"/>
<dbReference type="Pfam" id="PF00004">
    <property type="entry name" value="AAA"/>
    <property type="match status" value="1"/>
</dbReference>
<evidence type="ECO:0000256" key="1">
    <source>
        <dbReference type="ARBA" id="ARBA00006914"/>
    </source>
</evidence>
<dbReference type="RefSeq" id="WP_281805931.1">
    <property type="nucleotide sequence ID" value="NZ_BSEC01000002.1"/>
</dbReference>
<keyword evidence="3 4" id="KW-0067">ATP-binding</keyword>
<organism evidence="6 7">
    <name type="scientific">Methylocystis echinoides</name>
    <dbReference type="NCBI Taxonomy" id="29468"/>
    <lineage>
        <taxon>Bacteria</taxon>
        <taxon>Pseudomonadati</taxon>
        <taxon>Pseudomonadota</taxon>
        <taxon>Alphaproteobacteria</taxon>
        <taxon>Hyphomicrobiales</taxon>
        <taxon>Methylocystaceae</taxon>
        <taxon>Methylocystis</taxon>
    </lineage>
</organism>
<keyword evidence="2 4" id="KW-0547">Nucleotide-binding</keyword>
<reference evidence="6" key="1">
    <citation type="journal article" date="2023" name="Int. J. Syst. Evol. Microbiol.">
        <title>Methylocystis iwaonis sp. nov., a type II methane-oxidizing bacterium from surface soil of a rice paddy field in Japan, and emended description of the genus Methylocystis (ex Whittenbury et al. 1970) Bowman et al. 1993.</title>
        <authorList>
            <person name="Kaise H."/>
            <person name="Sawadogo J.B."/>
            <person name="Alam M.S."/>
            <person name="Ueno C."/>
            <person name="Dianou D."/>
            <person name="Shinjo R."/>
            <person name="Asakawa S."/>
        </authorList>
    </citation>
    <scope>NUCLEOTIDE SEQUENCE</scope>
    <source>
        <strain evidence="6">LMG27198</strain>
    </source>
</reference>
<name>A0A9W6LU63_9HYPH</name>
<keyword evidence="7" id="KW-1185">Reference proteome</keyword>
<evidence type="ECO:0000259" key="5">
    <source>
        <dbReference type="SMART" id="SM00382"/>
    </source>
</evidence>
<evidence type="ECO:0000313" key="6">
    <source>
        <dbReference type="EMBL" id="GLI95226.1"/>
    </source>
</evidence>
<proteinExistence type="inferred from homology"/>
<comment type="caution">
    <text evidence="6">The sequence shown here is derived from an EMBL/GenBank/DDBJ whole genome shotgun (WGS) entry which is preliminary data.</text>
</comment>
<dbReference type="InterPro" id="IPR003593">
    <property type="entry name" value="AAA+_ATPase"/>
</dbReference>
<dbReference type="Proteomes" id="UP001144323">
    <property type="component" value="Unassembled WGS sequence"/>
</dbReference>
<dbReference type="InterPro" id="IPR003959">
    <property type="entry name" value="ATPase_AAA_core"/>
</dbReference>
<dbReference type="InterPro" id="IPR027417">
    <property type="entry name" value="P-loop_NTPase"/>
</dbReference>
<evidence type="ECO:0000313" key="7">
    <source>
        <dbReference type="Proteomes" id="UP001144323"/>
    </source>
</evidence>
<sequence length="405" mass="44125">MVKAKQLDGETKRADDCGIAAEDADTIIGLVEAAMGADYSALRRAGSQLVRRFSEDGQAEHATRLRGVLRRRSAPLRTSGHVQELPLDGRSRLPLVDENPLPSTPILLEAETEAIVTRFIEDATHAERLSRAGIESSLRLILCGPPGTGKTLLAGHIASRLNKPFQVARLDATISSLLGDTAKNIRGIFDYVSEHSGFVFLDEIDAIAKMRDDQREIGELKRVVNTLIQGLDDLDDQTVVIAATNHPGLLDPAVWRRFPYRIEMKLPGAELRSELWKLFLAIHEGSDLGDLLGAISDGLSPADIRELALGARRASVIGDAPVAVDDLVRCVLASRSGALTVPTGRPLIGEERRRLVGTLLPFRMTRAQMASLVGVSRQRVDEYVHALDERVNLEGEKRDGASARP</sequence>
<comment type="similarity">
    <text evidence="1 4">Belongs to the AAA ATPase family.</text>
</comment>
<feature type="domain" description="AAA+ ATPase" evidence="5">
    <location>
        <begin position="136"/>
        <end position="268"/>
    </location>
</feature>
<dbReference type="SUPFAM" id="SSF52540">
    <property type="entry name" value="P-loop containing nucleoside triphosphate hydrolases"/>
    <property type="match status" value="1"/>
</dbReference>
<dbReference type="EMBL" id="BSEC01000002">
    <property type="protein sequence ID" value="GLI95226.1"/>
    <property type="molecule type" value="Genomic_DNA"/>
</dbReference>
<dbReference type="GO" id="GO:0005524">
    <property type="term" value="F:ATP binding"/>
    <property type="evidence" value="ECO:0007669"/>
    <property type="project" value="UniProtKB-KW"/>
</dbReference>
<dbReference type="Gene3D" id="3.40.50.300">
    <property type="entry name" value="P-loop containing nucleotide triphosphate hydrolases"/>
    <property type="match status" value="1"/>
</dbReference>
<dbReference type="InterPro" id="IPR050221">
    <property type="entry name" value="26S_Proteasome_ATPase"/>
</dbReference>